<feature type="region of interest" description="Disordered" evidence="10">
    <location>
        <begin position="161"/>
        <end position="217"/>
    </location>
</feature>
<dbReference type="NCBIfam" id="TIGR00243">
    <property type="entry name" value="Dxr"/>
    <property type="match status" value="1"/>
</dbReference>
<name>A0ABX1E4J4_9PROT</name>
<keyword evidence="5 9" id="KW-0560">Oxidoreductase</keyword>
<evidence type="ECO:0000313" key="14">
    <source>
        <dbReference type="EMBL" id="NKC30427.1"/>
    </source>
</evidence>
<feature type="binding site" evidence="9">
    <location>
        <position position="449"/>
    </location>
    <ligand>
        <name>1-deoxy-D-xylulose 5-phosphate</name>
        <dbReference type="ChEBI" id="CHEBI:57792"/>
    </ligand>
</feature>
<dbReference type="HAMAP" id="MF_00183">
    <property type="entry name" value="DXP_reductoisom"/>
    <property type="match status" value="1"/>
</dbReference>
<feature type="binding site" evidence="9">
    <location>
        <position position="357"/>
    </location>
    <ligand>
        <name>1-deoxy-D-xylulose 5-phosphate</name>
        <dbReference type="ChEBI" id="CHEBI:57792"/>
    </ligand>
</feature>
<comment type="caution">
    <text evidence="9">Lacks conserved residue(s) required for the propagation of feature annotation.</text>
</comment>
<feature type="domain" description="1-deoxy-D-xylulose 5-phosphate reductoisomerase N-terminal" evidence="11">
    <location>
        <begin position="238"/>
        <end position="363"/>
    </location>
</feature>
<feature type="binding site" evidence="9">
    <location>
        <position position="437"/>
    </location>
    <ligand>
        <name>NADPH</name>
        <dbReference type="ChEBI" id="CHEBI:57783"/>
    </ligand>
</feature>
<gene>
    <name evidence="9" type="primary">dxr</name>
    <name evidence="14" type="ORF">HEQ75_06100</name>
</gene>
<keyword evidence="15" id="KW-1185">Reference proteome</keyword>
<dbReference type="EMBL" id="JAAVNE010000006">
    <property type="protein sequence ID" value="NKC30427.1"/>
    <property type="molecule type" value="Genomic_DNA"/>
</dbReference>
<keyword evidence="3 9" id="KW-0479">Metal-binding</keyword>
<dbReference type="SUPFAM" id="SSF51735">
    <property type="entry name" value="NAD(P)-binding Rossmann-fold domains"/>
    <property type="match status" value="1"/>
</dbReference>
<feature type="binding site" evidence="9">
    <location>
        <position position="244"/>
    </location>
    <ligand>
        <name>NADPH</name>
        <dbReference type="ChEBI" id="CHEBI:57783"/>
    </ligand>
</feature>
<feature type="binding site" evidence="9">
    <location>
        <position position="246"/>
    </location>
    <ligand>
        <name>NADPH</name>
        <dbReference type="ChEBI" id="CHEBI:57783"/>
    </ligand>
</feature>
<evidence type="ECO:0000256" key="3">
    <source>
        <dbReference type="ARBA" id="ARBA00022723"/>
    </source>
</evidence>
<protein>
    <recommendedName>
        <fullName evidence="9">1-deoxy-D-xylulose 5-phosphate reductoisomerase</fullName>
        <shortName evidence="9">DXP reductoisomerase</shortName>
        <ecNumber evidence="9">1.1.1.267</ecNumber>
    </recommendedName>
    <alternativeName>
        <fullName evidence="9">1-deoxyxylulose-5-phosphate reductoisomerase</fullName>
    </alternativeName>
    <alternativeName>
        <fullName evidence="9">2-C-methyl-D-erythritol 4-phosphate synthase</fullName>
    </alternativeName>
</protein>
<feature type="binding site" evidence="9">
    <location>
        <position position="444"/>
    </location>
    <ligand>
        <name>1-deoxy-D-xylulose 5-phosphate</name>
        <dbReference type="ChEBI" id="CHEBI:57792"/>
    </ligand>
</feature>
<comment type="function">
    <text evidence="9">Catalyzes the NADPH-dependent rearrangement and reduction of 1-deoxy-D-xylulose-5-phosphate (DXP) to 2-C-methyl-D-erythritol 4-phosphate (MEP).</text>
</comment>
<feature type="binding site" evidence="9">
    <location>
        <position position="408"/>
    </location>
    <ligand>
        <name>1-deoxy-D-xylulose 5-phosphate</name>
        <dbReference type="ChEBI" id="CHEBI:57792"/>
    </ligand>
</feature>
<feature type="binding site" evidence="9">
    <location>
        <position position="383"/>
    </location>
    <ligand>
        <name>1-deoxy-D-xylulose 5-phosphate</name>
        <dbReference type="ChEBI" id="CHEBI:57792"/>
    </ligand>
</feature>
<comment type="pathway">
    <text evidence="1 9">Isoprenoid biosynthesis; isopentenyl diphosphate biosynthesis via DXP pathway; isopentenyl diphosphate from 1-deoxy-D-xylulose 5-phosphate: step 1/6.</text>
</comment>
<feature type="binding site" evidence="9">
    <location>
        <position position="453"/>
    </location>
    <ligand>
        <name>1-deoxy-D-xylulose 5-phosphate</name>
        <dbReference type="ChEBI" id="CHEBI:57792"/>
    </ligand>
</feature>
<feature type="binding site" evidence="9">
    <location>
        <position position="356"/>
    </location>
    <ligand>
        <name>NADPH</name>
        <dbReference type="ChEBI" id="CHEBI:57783"/>
    </ligand>
</feature>
<feature type="domain" description="DXP reductoisomerase C-terminal" evidence="13">
    <location>
        <begin position="493"/>
        <end position="609"/>
    </location>
</feature>
<feature type="binding site" evidence="9">
    <location>
        <position position="384"/>
    </location>
    <ligand>
        <name>1-deoxy-D-xylulose 5-phosphate</name>
        <dbReference type="ChEBI" id="CHEBI:57792"/>
    </ligand>
</feature>
<comment type="catalytic activity">
    <reaction evidence="8">
        <text>2-C-methyl-D-erythritol 4-phosphate + NADP(+) = 1-deoxy-D-xylulose 5-phosphate + NADPH + H(+)</text>
        <dbReference type="Rhea" id="RHEA:13717"/>
        <dbReference type="ChEBI" id="CHEBI:15378"/>
        <dbReference type="ChEBI" id="CHEBI:57783"/>
        <dbReference type="ChEBI" id="CHEBI:57792"/>
        <dbReference type="ChEBI" id="CHEBI:58262"/>
        <dbReference type="ChEBI" id="CHEBI:58349"/>
        <dbReference type="EC" id="1.1.1.267"/>
    </reaction>
    <physiologicalReaction direction="right-to-left" evidence="8">
        <dbReference type="Rhea" id="RHEA:13719"/>
    </physiologicalReaction>
</comment>
<feature type="binding site" evidence="9">
    <location>
        <position position="382"/>
    </location>
    <ligand>
        <name>Mn(2+)</name>
        <dbReference type="ChEBI" id="CHEBI:29035"/>
    </ligand>
</feature>
<proteinExistence type="inferred from homology"/>
<dbReference type="PANTHER" id="PTHR30525">
    <property type="entry name" value="1-DEOXY-D-XYLULOSE 5-PHOSPHATE REDUCTOISOMERASE"/>
    <property type="match status" value="1"/>
</dbReference>
<dbReference type="Pfam" id="PF08436">
    <property type="entry name" value="DXP_redisom_C"/>
    <property type="match status" value="1"/>
</dbReference>
<feature type="binding site" evidence="9">
    <location>
        <position position="450"/>
    </location>
    <ligand>
        <name>1-deoxy-D-xylulose 5-phosphate</name>
        <dbReference type="ChEBI" id="CHEBI:57792"/>
    </ligand>
</feature>
<dbReference type="EC" id="1.1.1.267" evidence="9"/>
<keyword evidence="4 9" id="KW-0521">NADP</keyword>
<feature type="compositionally biased region" description="Gly residues" evidence="10">
    <location>
        <begin position="205"/>
        <end position="217"/>
    </location>
</feature>
<keyword evidence="9" id="KW-0460">Magnesium</keyword>
<keyword evidence="6 9" id="KW-0464">Manganese</keyword>
<feature type="binding site" evidence="9">
    <location>
        <position position="272"/>
    </location>
    <ligand>
        <name>NADPH</name>
        <dbReference type="ChEBI" id="CHEBI:57783"/>
    </ligand>
</feature>
<evidence type="ECO:0000313" key="15">
    <source>
        <dbReference type="Proteomes" id="UP000787635"/>
    </source>
</evidence>
<evidence type="ECO:0000259" key="11">
    <source>
        <dbReference type="Pfam" id="PF02670"/>
    </source>
</evidence>
<evidence type="ECO:0000256" key="6">
    <source>
        <dbReference type="ARBA" id="ARBA00023211"/>
    </source>
</evidence>
<evidence type="ECO:0000256" key="8">
    <source>
        <dbReference type="ARBA" id="ARBA00048543"/>
    </source>
</evidence>
<dbReference type="Gene3D" id="3.40.50.720">
    <property type="entry name" value="NAD(P)-binding Rossmann-like Domain"/>
    <property type="match status" value="1"/>
</dbReference>
<feature type="domain" description="1-deoxy-D-xylulose 5-phosphate reductoisomerase C-terminal" evidence="12">
    <location>
        <begin position="378"/>
        <end position="461"/>
    </location>
</feature>
<keyword evidence="7 9" id="KW-0414">Isoprene biosynthesis</keyword>
<comment type="similarity">
    <text evidence="2 9">Belongs to the DXR family.</text>
</comment>
<evidence type="ECO:0000256" key="10">
    <source>
        <dbReference type="SAM" id="MobiDB-lite"/>
    </source>
</evidence>
<feature type="compositionally biased region" description="Basic residues" evidence="10">
    <location>
        <begin position="44"/>
        <end position="63"/>
    </location>
</feature>
<evidence type="ECO:0000256" key="9">
    <source>
        <dbReference type="HAMAP-Rule" id="MF_00183"/>
    </source>
</evidence>
<dbReference type="SUPFAM" id="SSF69055">
    <property type="entry name" value="1-deoxy-D-xylulose-5-phosphate reductoisomerase, C-terminal domain"/>
    <property type="match status" value="1"/>
</dbReference>
<dbReference type="InterPro" id="IPR036291">
    <property type="entry name" value="NAD(P)-bd_dom_sf"/>
</dbReference>
<dbReference type="InterPro" id="IPR003821">
    <property type="entry name" value="DXP_reductoisomerase"/>
</dbReference>
<accession>A0ABX1E4J4</accession>
<dbReference type="Pfam" id="PF02670">
    <property type="entry name" value="DXP_reductoisom"/>
    <property type="match status" value="1"/>
</dbReference>
<dbReference type="Gene3D" id="1.10.1740.10">
    <property type="match status" value="1"/>
</dbReference>
<comment type="caution">
    <text evidence="14">The sequence shown here is derived from an EMBL/GenBank/DDBJ whole genome shotgun (WGS) entry which is preliminary data.</text>
</comment>
<evidence type="ECO:0000256" key="7">
    <source>
        <dbReference type="ARBA" id="ARBA00023229"/>
    </source>
</evidence>
<feature type="binding site" evidence="9">
    <location>
        <position position="247"/>
    </location>
    <ligand>
        <name>NADPH</name>
        <dbReference type="ChEBI" id="CHEBI:57783"/>
    </ligand>
</feature>
<dbReference type="GO" id="GO:0030604">
    <property type="term" value="F:1-deoxy-D-xylulose-5-phosphate reductoisomerase activity"/>
    <property type="evidence" value="ECO:0007669"/>
    <property type="project" value="UniProtKB-EC"/>
</dbReference>
<evidence type="ECO:0000259" key="12">
    <source>
        <dbReference type="Pfam" id="PF08436"/>
    </source>
</evidence>
<feature type="binding site" evidence="9">
    <location>
        <position position="453"/>
    </location>
    <ligand>
        <name>Mn(2+)</name>
        <dbReference type="ChEBI" id="CHEBI:29035"/>
    </ligand>
</feature>
<feature type="compositionally biased region" description="Low complexity" evidence="10">
    <location>
        <begin position="64"/>
        <end position="73"/>
    </location>
</feature>
<organism evidence="14 15">
    <name type="scientific">Falsiroseomonas selenitidurans</name>
    <dbReference type="NCBI Taxonomy" id="2716335"/>
    <lineage>
        <taxon>Bacteria</taxon>
        <taxon>Pseudomonadati</taxon>
        <taxon>Pseudomonadota</taxon>
        <taxon>Alphaproteobacteria</taxon>
        <taxon>Acetobacterales</taxon>
        <taxon>Roseomonadaceae</taxon>
        <taxon>Falsiroseomonas</taxon>
    </lineage>
</organism>
<evidence type="ECO:0000256" key="1">
    <source>
        <dbReference type="ARBA" id="ARBA00005094"/>
    </source>
</evidence>
<dbReference type="InterPro" id="IPR036169">
    <property type="entry name" value="DXPR_C_sf"/>
</dbReference>
<dbReference type="Proteomes" id="UP000787635">
    <property type="component" value="Unassembled WGS sequence"/>
</dbReference>
<feature type="binding site" evidence="9">
    <location>
        <position position="245"/>
    </location>
    <ligand>
        <name>NADPH</name>
        <dbReference type="ChEBI" id="CHEBI:57783"/>
    </ligand>
</feature>
<feature type="binding site" evidence="9">
    <location>
        <position position="358"/>
    </location>
    <ligand>
        <name>NADPH</name>
        <dbReference type="ChEBI" id="CHEBI:57783"/>
    </ligand>
</feature>
<dbReference type="SUPFAM" id="SSF55347">
    <property type="entry name" value="Glyceraldehyde-3-phosphate dehydrogenase-like, C-terminal domain"/>
    <property type="match status" value="1"/>
</dbReference>
<evidence type="ECO:0000256" key="4">
    <source>
        <dbReference type="ARBA" id="ARBA00022857"/>
    </source>
</evidence>
<dbReference type="InterPro" id="IPR013512">
    <property type="entry name" value="DXP_reductoisomerase_N"/>
</dbReference>
<evidence type="ECO:0000256" key="2">
    <source>
        <dbReference type="ARBA" id="ARBA00006825"/>
    </source>
</evidence>
<comment type="cofactor">
    <cofactor evidence="9">
        <name>Mg(2+)</name>
        <dbReference type="ChEBI" id="CHEBI:18420"/>
    </cofactor>
    <cofactor evidence="9">
        <name>Mn(2+)</name>
        <dbReference type="ChEBI" id="CHEBI:29035"/>
    </cofactor>
</comment>
<feature type="region of interest" description="Disordered" evidence="10">
    <location>
        <begin position="1"/>
        <end position="95"/>
    </location>
</feature>
<evidence type="ECO:0000256" key="5">
    <source>
        <dbReference type="ARBA" id="ARBA00023002"/>
    </source>
</evidence>
<dbReference type="Pfam" id="PF13288">
    <property type="entry name" value="DXPR_C"/>
    <property type="match status" value="1"/>
</dbReference>
<reference evidence="14 15" key="1">
    <citation type="submission" date="2020-03" db="EMBL/GenBank/DDBJ databases">
        <title>Roseomonas selenitidurans sp. nov. isolated from urban soil.</title>
        <authorList>
            <person name="Liu H."/>
        </authorList>
    </citation>
    <scope>NUCLEOTIDE SEQUENCE [LARGE SCALE GENOMIC DNA]</scope>
    <source>
        <strain evidence="14 15">BU-1</strain>
    </source>
</reference>
<feature type="binding site" evidence="9">
    <location>
        <position position="431"/>
    </location>
    <ligand>
        <name>1-deoxy-D-xylulose 5-phosphate</name>
        <dbReference type="ChEBI" id="CHEBI:57792"/>
    </ligand>
</feature>
<feature type="binding site" evidence="9">
    <location>
        <position position="384"/>
    </location>
    <ligand>
        <name>Mn(2+)</name>
        <dbReference type="ChEBI" id="CHEBI:29035"/>
    </ligand>
</feature>
<evidence type="ECO:0000259" key="13">
    <source>
        <dbReference type="Pfam" id="PF13288"/>
    </source>
</evidence>
<sequence>MGAFVRPAHPGLPGDGGAAGGLRRRRAGGGRTRAAGPRGAAGGLRRHLGRRGRARPAVRHRAARPAAGGRCAVYRSGRPGADRIAPRQRGRARQCPVPVRRGLGLRHRRLPGRSGLRRAEAGARHLPQQDLVGGAGRPRLGAGGRRWHGAGLHARRLAGRHRAGHAGGQHRLAGGGSVGKRHQAAFQGEGHLLPHSRPWRAAGPAGRGAGGGPGGGAAVLPAGPGSAALGVGAVTRSVTILGSTGSVGRSTVALLDAAPEGRFRVEALVANRDVARLAEQAIRHRARCAVVADPACHAALQAALAGTGVEAAAGLAAVEEAASRPADWTMAAIVGAAGLRSTLVALGRGGTLALANKESLVCAAELVLATARRGGATLLPVDSEHNAIFQALHGQDPAGVERIILTASGGPFRDWDLARMATATPAQAVRHPVWSMGAKISVDSATMMNKGLELIEAARLFPVPEPRIDVLVHPQSAVHGLVQFADGSLLAQLGTPDMRTPIAYALAFPERLHVDAPRLDLAALGRLEFQAPDPVRFPALRLAREALQAGGGAPTILNAANEVAVALFLEGRLGFLGIAAVVEQTLESLTAPLADGLEAILALDAEARRAATGFAAGRAPAC</sequence>
<dbReference type="InterPro" id="IPR026877">
    <property type="entry name" value="DXPR_C"/>
</dbReference>
<dbReference type="PANTHER" id="PTHR30525:SF0">
    <property type="entry name" value="1-DEOXY-D-XYLULOSE 5-PHOSPHATE REDUCTOISOMERASE, CHLOROPLASTIC"/>
    <property type="match status" value="1"/>
</dbReference>
<dbReference type="InterPro" id="IPR013644">
    <property type="entry name" value="DXP_reductoisomerase_C"/>
</dbReference>